<dbReference type="InterPro" id="IPR051681">
    <property type="entry name" value="Ser/Thr_Kinases-Pseudokinases"/>
</dbReference>
<dbReference type="Gene3D" id="1.10.510.10">
    <property type="entry name" value="Transferase(Phosphotransferase) domain 1"/>
    <property type="match status" value="1"/>
</dbReference>
<proteinExistence type="predicted"/>
<evidence type="ECO:0000259" key="1">
    <source>
        <dbReference type="PROSITE" id="PS50011"/>
    </source>
</evidence>
<dbReference type="GO" id="GO:0004674">
    <property type="term" value="F:protein serine/threonine kinase activity"/>
    <property type="evidence" value="ECO:0007669"/>
    <property type="project" value="TreeGrafter"/>
</dbReference>
<feature type="non-terminal residue" evidence="2">
    <location>
        <position position="89"/>
    </location>
</feature>
<reference evidence="2 3" key="1">
    <citation type="submission" date="2016-04" db="EMBL/GenBank/DDBJ databases">
        <title>Genome analyses suggest a sexual origin of heterokaryosis in a supposedly ancient asexual fungus.</title>
        <authorList>
            <person name="Ropars J."/>
            <person name="Sedzielewska K."/>
            <person name="Noel J."/>
            <person name="Charron P."/>
            <person name="Farinelli L."/>
            <person name="Marton T."/>
            <person name="Kruger M."/>
            <person name="Pelin A."/>
            <person name="Brachmann A."/>
            <person name="Corradi N."/>
        </authorList>
    </citation>
    <scope>NUCLEOTIDE SEQUENCE [LARGE SCALE GENOMIC DNA]</scope>
    <source>
        <strain evidence="2 3">A5</strain>
    </source>
</reference>
<dbReference type="InterPro" id="IPR000719">
    <property type="entry name" value="Prot_kinase_dom"/>
</dbReference>
<comment type="caution">
    <text evidence="2">The sequence shown here is derived from an EMBL/GenBank/DDBJ whole genome shotgun (WGS) entry which is preliminary data.</text>
</comment>
<evidence type="ECO:0000313" key="2">
    <source>
        <dbReference type="EMBL" id="PKC15828.1"/>
    </source>
</evidence>
<dbReference type="InterPro" id="IPR001245">
    <property type="entry name" value="Ser-Thr/Tyr_kinase_cat_dom"/>
</dbReference>
<dbReference type="EMBL" id="LLXJ01000071">
    <property type="protein sequence ID" value="PKC15828.1"/>
    <property type="molecule type" value="Genomic_DNA"/>
</dbReference>
<dbReference type="Pfam" id="PF07714">
    <property type="entry name" value="PK_Tyr_Ser-Thr"/>
    <property type="match status" value="1"/>
</dbReference>
<protein>
    <submittedName>
        <fullName evidence="2">Kinase-like protein</fullName>
    </submittedName>
</protein>
<gene>
    <name evidence="2" type="ORF">RhiirA5_263774</name>
</gene>
<organism evidence="2 3">
    <name type="scientific">Rhizophagus irregularis</name>
    <dbReference type="NCBI Taxonomy" id="588596"/>
    <lineage>
        <taxon>Eukaryota</taxon>
        <taxon>Fungi</taxon>
        <taxon>Fungi incertae sedis</taxon>
        <taxon>Mucoromycota</taxon>
        <taxon>Glomeromycotina</taxon>
        <taxon>Glomeromycetes</taxon>
        <taxon>Glomerales</taxon>
        <taxon>Glomeraceae</taxon>
        <taxon>Rhizophagus</taxon>
    </lineage>
</organism>
<dbReference type="PROSITE" id="PS50011">
    <property type="entry name" value="PROTEIN_KINASE_DOM"/>
    <property type="match status" value="1"/>
</dbReference>
<dbReference type="SUPFAM" id="SSF56112">
    <property type="entry name" value="Protein kinase-like (PK-like)"/>
    <property type="match status" value="1"/>
</dbReference>
<dbReference type="InterPro" id="IPR011009">
    <property type="entry name" value="Kinase-like_dom_sf"/>
</dbReference>
<feature type="non-terminal residue" evidence="2">
    <location>
        <position position="1"/>
    </location>
</feature>
<evidence type="ECO:0000313" key="3">
    <source>
        <dbReference type="Proteomes" id="UP000232722"/>
    </source>
</evidence>
<dbReference type="Proteomes" id="UP000232722">
    <property type="component" value="Unassembled WGS sequence"/>
</dbReference>
<dbReference type="GO" id="GO:0005524">
    <property type="term" value="F:ATP binding"/>
    <property type="evidence" value="ECO:0007669"/>
    <property type="project" value="InterPro"/>
</dbReference>
<dbReference type="AlphaFoldDB" id="A0A2N0Q9R7"/>
<sequence>GNLPYIAPEVLRLDRFTPKADIYSLGMLMYEILTGFPPFHDRVHDCHLAIDIVSGIRPTIPPDLPDTLKYLMEQCWDNNPEARPTSAKL</sequence>
<dbReference type="PANTHER" id="PTHR44329">
    <property type="entry name" value="SERINE/THREONINE-PROTEIN KINASE TNNI3K-RELATED"/>
    <property type="match status" value="1"/>
</dbReference>
<name>A0A2N0Q9R7_9GLOM</name>
<keyword evidence="2" id="KW-0418">Kinase</keyword>
<feature type="domain" description="Protein kinase" evidence="1">
    <location>
        <begin position="1"/>
        <end position="89"/>
    </location>
</feature>
<reference evidence="2 3" key="2">
    <citation type="submission" date="2017-09" db="EMBL/GenBank/DDBJ databases">
        <title>Extensive intraspecific genome diversity in a model arbuscular mycorrhizal fungus.</title>
        <authorList>
            <person name="Chen E.C."/>
            <person name="Morin E."/>
            <person name="Beaudet D."/>
            <person name="Noel J."/>
            <person name="Ndikumana S."/>
            <person name="Charron P."/>
            <person name="St-Onge C."/>
            <person name="Giorgi J."/>
            <person name="Grigoriev I.V."/>
            <person name="Roux C."/>
            <person name="Martin F.M."/>
            <person name="Corradi N."/>
        </authorList>
    </citation>
    <scope>NUCLEOTIDE SEQUENCE [LARGE SCALE GENOMIC DNA]</scope>
    <source>
        <strain evidence="2 3">A5</strain>
    </source>
</reference>
<keyword evidence="2" id="KW-0808">Transferase</keyword>
<dbReference type="VEuPathDB" id="FungiDB:RhiirA1_488087"/>
<accession>A0A2N0Q9R7</accession>